<sequence>MKNRLILSLLAALALVYFSVPYLPEMEPGLGGWFSAVWLMFAVLVIGGNLSALMYRLYPQQSDEVTPTKQTNNKKVKMRQH</sequence>
<gene>
    <name evidence="2" type="ORF">L2716_10815</name>
</gene>
<name>A0ABS9H2R4_9BACL</name>
<dbReference type="RefSeq" id="WP_236334463.1">
    <property type="nucleotide sequence ID" value="NZ_JAKIJS010000001.1"/>
</dbReference>
<comment type="caution">
    <text evidence="2">The sequence shown here is derived from an EMBL/GenBank/DDBJ whole genome shotgun (WGS) entry which is preliminary data.</text>
</comment>
<accession>A0ABS9H2R4</accession>
<keyword evidence="1" id="KW-0812">Transmembrane</keyword>
<keyword evidence="1" id="KW-0472">Membrane</keyword>
<reference evidence="2 3" key="1">
    <citation type="submission" date="2022-01" db="EMBL/GenBank/DDBJ databases">
        <title>Alkalihalobacillus sp. EGI L200015, a novel bacterium isolated from a salt lake sediment.</title>
        <authorList>
            <person name="Gao L."/>
            <person name="Fang B.-Z."/>
            <person name="Li W.-J."/>
        </authorList>
    </citation>
    <scope>NUCLEOTIDE SEQUENCE [LARGE SCALE GENOMIC DNA]</scope>
    <source>
        <strain evidence="2 3">KCTC 12718</strain>
    </source>
</reference>
<protein>
    <recommendedName>
        <fullName evidence="4">Permease</fullName>
    </recommendedName>
</protein>
<keyword evidence="3" id="KW-1185">Reference proteome</keyword>
<proteinExistence type="predicted"/>
<organism evidence="2 3">
    <name type="scientific">Pseudalkalibacillus berkeleyi</name>
    <dbReference type="NCBI Taxonomy" id="1069813"/>
    <lineage>
        <taxon>Bacteria</taxon>
        <taxon>Bacillati</taxon>
        <taxon>Bacillota</taxon>
        <taxon>Bacilli</taxon>
        <taxon>Bacillales</taxon>
        <taxon>Fictibacillaceae</taxon>
        <taxon>Pseudalkalibacillus</taxon>
    </lineage>
</organism>
<feature type="transmembrane region" description="Helical" evidence="1">
    <location>
        <begin position="31"/>
        <end position="55"/>
    </location>
</feature>
<evidence type="ECO:0000313" key="3">
    <source>
        <dbReference type="Proteomes" id="UP001649381"/>
    </source>
</evidence>
<evidence type="ECO:0000256" key="1">
    <source>
        <dbReference type="SAM" id="Phobius"/>
    </source>
</evidence>
<dbReference type="Proteomes" id="UP001649381">
    <property type="component" value="Unassembled WGS sequence"/>
</dbReference>
<keyword evidence="1" id="KW-1133">Transmembrane helix</keyword>
<evidence type="ECO:0008006" key="4">
    <source>
        <dbReference type="Google" id="ProtNLM"/>
    </source>
</evidence>
<dbReference type="EMBL" id="JAKIJS010000001">
    <property type="protein sequence ID" value="MCF6138216.1"/>
    <property type="molecule type" value="Genomic_DNA"/>
</dbReference>
<evidence type="ECO:0000313" key="2">
    <source>
        <dbReference type="EMBL" id="MCF6138216.1"/>
    </source>
</evidence>